<accession>A0A4C1YYH2</accession>
<organism evidence="3 4">
    <name type="scientific">Eumeta variegata</name>
    <name type="common">Bagworm moth</name>
    <name type="synonym">Eumeta japonica</name>
    <dbReference type="NCBI Taxonomy" id="151549"/>
    <lineage>
        <taxon>Eukaryota</taxon>
        <taxon>Metazoa</taxon>
        <taxon>Ecdysozoa</taxon>
        <taxon>Arthropoda</taxon>
        <taxon>Hexapoda</taxon>
        <taxon>Insecta</taxon>
        <taxon>Pterygota</taxon>
        <taxon>Neoptera</taxon>
        <taxon>Endopterygota</taxon>
        <taxon>Lepidoptera</taxon>
        <taxon>Glossata</taxon>
        <taxon>Ditrysia</taxon>
        <taxon>Tineoidea</taxon>
        <taxon>Psychidae</taxon>
        <taxon>Oiketicinae</taxon>
        <taxon>Eumeta</taxon>
    </lineage>
</organism>
<dbReference type="Gene3D" id="3.30.420.10">
    <property type="entry name" value="Ribonuclease H-like superfamily/Ribonuclease H"/>
    <property type="match status" value="1"/>
</dbReference>
<dbReference type="AlphaFoldDB" id="A0A4C1YYH2"/>
<keyword evidence="2" id="KW-1133">Transmembrane helix</keyword>
<keyword evidence="2" id="KW-0472">Membrane</keyword>
<keyword evidence="4" id="KW-1185">Reference proteome</keyword>
<sequence length="414" mass="46405">MKSTPTVTPARTYAALIIFHLFSAFVSFGSSYPVALKEVELGCFNNASAHRADKITDYLHTAGTELLEHPPYSPDLAPCVLALFAYLKKNKAKQVFERRGDMWLYSRKISYLILRNFLVSLRSFRSNTDEMEMEPHGITLKKETFKSVLKQKVIHEHIDKDGGCAQQHKIRGRHALEKLSSPTVMGSTSDDSARCVGFPYNSNRGYDHARIFIEQVFCLRLRFPTEDDVERSIILECRYNDKGVYEQRAAGPGRGRVSVPSPVKIRAGISFLSPARGKRRFTRPLTRAMFARLALLVWSGAGVGAAAGRERAGVAEALRAPAPARPARSVSRAECHTERASRFAPESAREKRKKSCPQNGRRPLPDCRLGPRHHVRDCIPAALINMAVFLPPLLIARIPPDAPAARPRRRRLNR</sequence>
<name>A0A4C1YYH2_EUMVA</name>
<gene>
    <name evidence="3" type="ORF">EVAR_89283_1</name>
</gene>
<protein>
    <recommendedName>
        <fullName evidence="5">Mariner Mos1 transposase</fullName>
    </recommendedName>
</protein>
<dbReference type="InterPro" id="IPR036397">
    <property type="entry name" value="RNaseH_sf"/>
</dbReference>
<evidence type="ECO:0000313" key="3">
    <source>
        <dbReference type="EMBL" id="GBP79844.1"/>
    </source>
</evidence>
<dbReference type="GO" id="GO:0003676">
    <property type="term" value="F:nucleic acid binding"/>
    <property type="evidence" value="ECO:0007669"/>
    <property type="project" value="InterPro"/>
</dbReference>
<keyword evidence="2" id="KW-0812">Transmembrane</keyword>
<proteinExistence type="predicted"/>
<evidence type="ECO:0008006" key="5">
    <source>
        <dbReference type="Google" id="ProtNLM"/>
    </source>
</evidence>
<dbReference type="OrthoDB" id="7377716at2759"/>
<feature type="compositionally biased region" description="Low complexity" evidence="1">
    <location>
        <begin position="321"/>
        <end position="330"/>
    </location>
</feature>
<evidence type="ECO:0000256" key="1">
    <source>
        <dbReference type="SAM" id="MobiDB-lite"/>
    </source>
</evidence>
<feature type="transmembrane region" description="Helical" evidence="2">
    <location>
        <begin position="12"/>
        <end position="35"/>
    </location>
</feature>
<dbReference type="EMBL" id="BGZK01001434">
    <property type="protein sequence ID" value="GBP79844.1"/>
    <property type="molecule type" value="Genomic_DNA"/>
</dbReference>
<dbReference type="Proteomes" id="UP000299102">
    <property type="component" value="Unassembled WGS sequence"/>
</dbReference>
<evidence type="ECO:0000256" key="2">
    <source>
        <dbReference type="SAM" id="Phobius"/>
    </source>
</evidence>
<feature type="region of interest" description="Disordered" evidence="1">
    <location>
        <begin position="321"/>
        <end position="368"/>
    </location>
</feature>
<comment type="caution">
    <text evidence="3">The sequence shown here is derived from an EMBL/GenBank/DDBJ whole genome shotgun (WGS) entry which is preliminary data.</text>
</comment>
<reference evidence="3 4" key="1">
    <citation type="journal article" date="2019" name="Commun. Biol.">
        <title>The bagworm genome reveals a unique fibroin gene that provides high tensile strength.</title>
        <authorList>
            <person name="Kono N."/>
            <person name="Nakamura H."/>
            <person name="Ohtoshi R."/>
            <person name="Tomita M."/>
            <person name="Numata K."/>
            <person name="Arakawa K."/>
        </authorList>
    </citation>
    <scope>NUCLEOTIDE SEQUENCE [LARGE SCALE GENOMIC DNA]</scope>
</reference>
<evidence type="ECO:0000313" key="4">
    <source>
        <dbReference type="Proteomes" id="UP000299102"/>
    </source>
</evidence>
<feature type="compositionally biased region" description="Basic and acidic residues" evidence="1">
    <location>
        <begin position="331"/>
        <end position="341"/>
    </location>
</feature>